<dbReference type="InterPro" id="IPR029016">
    <property type="entry name" value="GAF-like_dom_sf"/>
</dbReference>
<dbReference type="InterPro" id="IPR036890">
    <property type="entry name" value="HATPase_C_sf"/>
</dbReference>
<dbReference type="EMBL" id="CP045997">
    <property type="protein sequence ID" value="QHV96313.1"/>
    <property type="molecule type" value="Genomic_DNA"/>
</dbReference>
<keyword evidence="3" id="KW-0597">Phosphoprotein</keyword>
<dbReference type="InterPro" id="IPR003661">
    <property type="entry name" value="HisK_dim/P_dom"/>
</dbReference>
<dbReference type="InterPro" id="IPR003018">
    <property type="entry name" value="GAF"/>
</dbReference>
<sequence>MLLPEEINRLQALRSYEILDSLPEADYDHITSLAAQICQAPISLISLVDEKRQWFKSTYGLAVRETPRQFSFCAHAILQPNGPFLIPDTRQDERFATNPFVTGEPHIVFYAGIPLVDAEGFAVGSLCVLDNKPRQLDEDQLRALQTLTDQVVNLLALRKANSALRLSEQRYRTLTAELEEQVQTRTQDLKMANEALHTANELLTRANDNLQQFASVASHDLQEPLRKIQSFGNLLQVQYGNQLGEGRTYLDRMQSAATRMSALIRDLLSYSRISAIHERRQLIPLTAVVQTVLTDLELVIAETEAIVQVEPLPEVVGDAVQLGQLFQNLLSNALKFSRTSSSKRLPSAQSKVPFIQVRVQTMLAKDLPPSVRTALSAPLYYRIDVIDNGIGFEQKQADRIFQVFQRLHGKGEFAGTGIGLAICEKVVTNHGGAIRATSQPGQGATFSIFLPN</sequence>
<evidence type="ECO:0000259" key="7">
    <source>
        <dbReference type="PROSITE" id="PS50109"/>
    </source>
</evidence>
<dbReference type="KEGG" id="senf:GJR95_15370"/>
<feature type="coiled-coil region" evidence="6">
    <location>
        <begin position="157"/>
        <end position="209"/>
    </location>
</feature>
<dbReference type="InterPro" id="IPR050351">
    <property type="entry name" value="BphY/WalK/GraS-like"/>
</dbReference>
<dbReference type="GO" id="GO:0000155">
    <property type="term" value="F:phosphorelay sensor kinase activity"/>
    <property type="evidence" value="ECO:0007669"/>
    <property type="project" value="InterPro"/>
</dbReference>
<dbReference type="CDD" id="cd00082">
    <property type="entry name" value="HisKA"/>
    <property type="match status" value="1"/>
</dbReference>
<dbReference type="PRINTS" id="PR00344">
    <property type="entry name" value="BCTRLSENSOR"/>
</dbReference>
<dbReference type="InterPro" id="IPR003594">
    <property type="entry name" value="HATPase_dom"/>
</dbReference>
<dbReference type="SUPFAM" id="SSF47384">
    <property type="entry name" value="Homodimeric domain of signal transducing histidine kinase"/>
    <property type="match status" value="1"/>
</dbReference>
<dbReference type="InterPro" id="IPR005467">
    <property type="entry name" value="His_kinase_dom"/>
</dbReference>
<evidence type="ECO:0000256" key="5">
    <source>
        <dbReference type="ARBA" id="ARBA00022777"/>
    </source>
</evidence>
<dbReference type="AlphaFoldDB" id="A0A6P1VT91"/>
<evidence type="ECO:0000256" key="2">
    <source>
        <dbReference type="ARBA" id="ARBA00012438"/>
    </source>
</evidence>
<dbReference type="RefSeq" id="WP_162386721.1">
    <property type="nucleotide sequence ID" value="NZ_CP045997.1"/>
</dbReference>
<evidence type="ECO:0000313" key="9">
    <source>
        <dbReference type="Proteomes" id="UP000464577"/>
    </source>
</evidence>
<dbReference type="SUPFAM" id="SSF55874">
    <property type="entry name" value="ATPase domain of HSP90 chaperone/DNA topoisomerase II/histidine kinase"/>
    <property type="match status" value="1"/>
</dbReference>
<comment type="catalytic activity">
    <reaction evidence="1">
        <text>ATP + protein L-histidine = ADP + protein N-phospho-L-histidine.</text>
        <dbReference type="EC" id="2.7.13.3"/>
    </reaction>
</comment>
<evidence type="ECO:0000256" key="1">
    <source>
        <dbReference type="ARBA" id="ARBA00000085"/>
    </source>
</evidence>
<dbReference type="SMART" id="SM00065">
    <property type="entry name" value="GAF"/>
    <property type="match status" value="1"/>
</dbReference>
<keyword evidence="4" id="KW-0808">Transferase</keyword>
<protein>
    <recommendedName>
        <fullName evidence="2">histidine kinase</fullName>
        <ecNumber evidence="2">2.7.13.3</ecNumber>
    </recommendedName>
</protein>
<dbReference type="Pfam" id="PF00512">
    <property type="entry name" value="HisKA"/>
    <property type="match status" value="1"/>
</dbReference>
<dbReference type="Gene3D" id="1.10.287.130">
    <property type="match status" value="1"/>
</dbReference>
<dbReference type="PANTHER" id="PTHR42878">
    <property type="entry name" value="TWO-COMPONENT HISTIDINE KINASE"/>
    <property type="match status" value="1"/>
</dbReference>
<dbReference type="GO" id="GO:0000156">
    <property type="term" value="F:phosphorelay response regulator activity"/>
    <property type="evidence" value="ECO:0007669"/>
    <property type="project" value="TreeGrafter"/>
</dbReference>
<dbReference type="SUPFAM" id="SSF55781">
    <property type="entry name" value="GAF domain-like"/>
    <property type="match status" value="1"/>
</dbReference>
<dbReference type="GO" id="GO:0007234">
    <property type="term" value="P:osmosensory signaling via phosphorelay pathway"/>
    <property type="evidence" value="ECO:0007669"/>
    <property type="project" value="TreeGrafter"/>
</dbReference>
<dbReference type="InterPro" id="IPR004358">
    <property type="entry name" value="Sig_transdc_His_kin-like_C"/>
</dbReference>
<feature type="domain" description="Histidine kinase" evidence="7">
    <location>
        <begin position="216"/>
        <end position="452"/>
    </location>
</feature>
<dbReference type="PROSITE" id="PS50109">
    <property type="entry name" value="HIS_KIN"/>
    <property type="match status" value="1"/>
</dbReference>
<organism evidence="8 9">
    <name type="scientific">Spirosoma endbachense</name>
    <dbReference type="NCBI Taxonomy" id="2666025"/>
    <lineage>
        <taxon>Bacteria</taxon>
        <taxon>Pseudomonadati</taxon>
        <taxon>Bacteroidota</taxon>
        <taxon>Cytophagia</taxon>
        <taxon>Cytophagales</taxon>
        <taxon>Cytophagaceae</taxon>
        <taxon>Spirosoma</taxon>
    </lineage>
</organism>
<dbReference type="EC" id="2.7.13.3" evidence="2"/>
<evidence type="ECO:0000256" key="6">
    <source>
        <dbReference type="SAM" id="Coils"/>
    </source>
</evidence>
<dbReference type="Gene3D" id="3.30.450.40">
    <property type="match status" value="1"/>
</dbReference>
<dbReference type="GO" id="GO:0030295">
    <property type="term" value="F:protein kinase activator activity"/>
    <property type="evidence" value="ECO:0007669"/>
    <property type="project" value="TreeGrafter"/>
</dbReference>
<dbReference type="PANTHER" id="PTHR42878:SF15">
    <property type="entry name" value="BACTERIOPHYTOCHROME"/>
    <property type="match status" value="1"/>
</dbReference>
<dbReference type="SMART" id="SM00387">
    <property type="entry name" value="HATPase_c"/>
    <property type="match status" value="1"/>
</dbReference>
<dbReference type="Pfam" id="PF01590">
    <property type="entry name" value="GAF"/>
    <property type="match status" value="1"/>
</dbReference>
<proteinExistence type="predicted"/>
<dbReference type="Gene3D" id="3.30.565.10">
    <property type="entry name" value="Histidine kinase-like ATPase, C-terminal domain"/>
    <property type="match status" value="1"/>
</dbReference>
<dbReference type="Pfam" id="PF02518">
    <property type="entry name" value="HATPase_c"/>
    <property type="match status" value="1"/>
</dbReference>
<evidence type="ECO:0000313" key="8">
    <source>
        <dbReference type="EMBL" id="QHV96313.1"/>
    </source>
</evidence>
<evidence type="ECO:0000256" key="3">
    <source>
        <dbReference type="ARBA" id="ARBA00022553"/>
    </source>
</evidence>
<dbReference type="SMART" id="SM00388">
    <property type="entry name" value="HisKA"/>
    <property type="match status" value="1"/>
</dbReference>
<dbReference type="Proteomes" id="UP000464577">
    <property type="component" value="Chromosome"/>
</dbReference>
<reference evidence="8 9" key="1">
    <citation type="submission" date="2019-11" db="EMBL/GenBank/DDBJ databases">
        <title>Spirosoma endbachense sp. nov., isolated from a natural salt meadow.</title>
        <authorList>
            <person name="Rojas J."/>
            <person name="Ambika Manirajan B."/>
            <person name="Ratering S."/>
            <person name="Suarez C."/>
            <person name="Geissler-Plaum R."/>
            <person name="Schnell S."/>
        </authorList>
    </citation>
    <scope>NUCLEOTIDE SEQUENCE [LARGE SCALE GENOMIC DNA]</scope>
    <source>
        <strain evidence="8 9">I-24</strain>
    </source>
</reference>
<gene>
    <name evidence="8" type="ORF">GJR95_15370</name>
</gene>
<name>A0A6P1VT91_9BACT</name>
<accession>A0A6P1VT91</accession>
<dbReference type="InterPro" id="IPR036097">
    <property type="entry name" value="HisK_dim/P_sf"/>
</dbReference>
<keyword evidence="6" id="KW-0175">Coiled coil</keyword>
<keyword evidence="9" id="KW-1185">Reference proteome</keyword>
<evidence type="ECO:0000256" key="4">
    <source>
        <dbReference type="ARBA" id="ARBA00022679"/>
    </source>
</evidence>
<keyword evidence="5" id="KW-0418">Kinase</keyword>